<evidence type="ECO:0000313" key="3">
    <source>
        <dbReference type="EMBL" id="CAB4187822.1"/>
    </source>
</evidence>
<evidence type="ECO:0000313" key="2">
    <source>
        <dbReference type="EMBL" id="CAB4178488.1"/>
    </source>
</evidence>
<dbReference type="EMBL" id="LR797483">
    <property type="protein sequence ID" value="CAB4219609.1"/>
    <property type="molecule type" value="Genomic_DNA"/>
</dbReference>
<evidence type="ECO:0000313" key="1">
    <source>
        <dbReference type="EMBL" id="CAB4147082.1"/>
    </source>
</evidence>
<accession>A0A6J5QVN3</accession>
<proteinExistence type="predicted"/>
<organism evidence="3">
    <name type="scientific">uncultured Caudovirales phage</name>
    <dbReference type="NCBI Taxonomy" id="2100421"/>
    <lineage>
        <taxon>Viruses</taxon>
        <taxon>Duplodnaviria</taxon>
        <taxon>Heunggongvirae</taxon>
        <taxon>Uroviricota</taxon>
        <taxon>Caudoviricetes</taxon>
        <taxon>Peduoviridae</taxon>
        <taxon>Maltschvirus</taxon>
        <taxon>Maltschvirus maltsch</taxon>
    </lineage>
</organism>
<evidence type="ECO:0000313" key="4">
    <source>
        <dbReference type="EMBL" id="CAB4219609.1"/>
    </source>
</evidence>
<reference evidence="3" key="1">
    <citation type="submission" date="2020-05" db="EMBL/GenBank/DDBJ databases">
        <authorList>
            <person name="Chiriac C."/>
            <person name="Salcher M."/>
            <person name="Ghai R."/>
            <person name="Kavagutti S V."/>
        </authorList>
    </citation>
    <scope>NUCLEOTIDE SEQUENCE</scope>
</reference>
<gene>
    <name evidence="2" type="ORF">UFOVP1017_11</name>
    <name evidence="3" type="ORF">UFOVP1168_11</name>
    <name evidence="4" type="ORF">UFOVP1617_42</name>
    <name evidence="1" type="ORF">UFOVP511_11</name>
</gene>
<sequence>MTCIQCYRPARLSGRAKTCIVCAYRKKVRLAVASKIEREFKRSQVRQWRERRLA</sequence>
<dbReference type="EMBL" id="LR796490">
    <property type="protein sequence ID" value="CAB4147082.1"/>
    <property type="molecule type" value="Genomic_DNA"/>
</dbReference>
<dbReference type="EMBL" id="LR797116">
    <property type="protein sequence ID" value="CAB4187822.1"/>
    <property type="molecule type" value="Genomic_DNA"/>
</dbReference>
<dbReference type="EMBL" id="LR796968">
    <property type="protein sequence ID" value="CAB4178488.1"/>
    <property type="molecule type" value="Genomic_DNA"/>
</dbReference>
<protein>
    <submittedName>
        <fullName evidence="3">Uncharacterized protein</fullName>
    </submittedName>
</protein>
<name>A0A6J5QVN3_9CAUD</name>